<comment type="caution">
    <text evidence="1">The sequence shown here is derived from an EMBL/GenBank/DDBJ whole genome shotgun (WGS) entry which is preliminary data.</text>
</comment>
<dbReference type="EMBL" id="ANJV01000257">
    <property type="protein sequence ID" value="EPC49680.1"/>
    <property type="molecule type" value="Genomic_DNA"/>
</dbReference>
<evidence type="ECO:0000313" key="2">
    <source>
        <dbReference type="Proteomes" id="UP000014303"/>
    </source>
</evidence>
<dbReference type="Gene3D" id="3.40.1380.20">
    <property type="entry name" value="Pyruvate kinase, C-terminal domain"/>
    <property type="match status" value="1"/>
</dbReference>
<dbReference type="InterPro" id="IPR036918">
    <property type="entry name" value="Pyrv_Knase_C_sf"/>
</dbReference>
<gene>
    <name evidence="1" type="ORF">Lpp7_12418</name>
</gene>
<organism evidence="1 2">
    <name type="scientific">Lacticaseibacillus paracasei subsp. paracasei Lpp7</name>
    <dbReference type="NCBI Taxonomy" id="1256200"/>
    <lineage>
        <taxon>Bacteria</taxon>
        <taxon>Bacillati</taxon>
        <taxon>Bacillota</taxon>
        <taxon>Bacilli</taxon>
        <taxon>Lactobacillales</taxon>
        <taxon>Lactobacillaceae</taxon>
        <taxon>Lacticaseibacillus</taxon>
    </lineage>
</organism>
<dbReference type="SUPFAM" id="SSF52935">
    <property type="entry name" value="PK C-terminal domain-like"/>
    <property type="match status" value="1"/>
</dbReference>
<accession>A0A8E0M8B3</accession>
<dbReference type="Proteomes" id="UP000014303">
    <property type="component" value="Unassembled WGS sequence"/>
</dbReference>
<dbReference type="AlphaFoldDB" id="A0A8E0M8B3"/>
<sequence>MGKPIIMTSAVVDNTKDYYKFIVKHAVDNNIKKIVLFAKRDSDAPYHLNKMLDNHNIQMVCVFFPANETIYFEKDGSIARKIDNDTTVKRNPEPFKAVYGTMPLDSTIVPGTSNDVFNAIKQALGLFSPSTQLAIQAAAMATDAGAAFPKERLIAMASDIALDLNAANARLLFHPTFGLKINQIIVIKNKKADDR</sequence>
<evidence type="ECO:0000313" key="1">
    <source>
        <dbReference type="EMBL" id="EPC49680.1"/>
    </source>
</evidence>
<protein>
    <submittedName>
        <fullName evidence="1">Uncharacterized protein</fullName>
    </submittedName>
</protein>
<reference evidence="1 2" key="1">
    <citation type="journal article" date="2013" name="PLoS ONE">
        <title>Lactobacillus paracasei comparative genomics: towards species pan-genome definition and exploitation of diversity.</title>
        <authorList>
            <person name="Smokvina T."/>
            <person name="Wels M."/>
            <person name="Polka J."/>
            <person name="Chervaux C."/>
            <person name="Brisse S."/>
            <person name="Boekhorst J."/>
            <person name="van Hylckama Vlieg J.E."/>
            <person name="Siezen R.J."/>
        </authorList>
    </citation>
    <scope>NUCLEOTIDE SEQUENCE [LARGE SCALE GENOMIC DNA]</scope>
    <source>
        <strain evidence="1 2">Lpp7</strain>
    </source>
</reference>
<name>A0A8E0M8B3_LACPA</name>
<proteinExistence type="predicted"/>